<dbReference type="RefSeq" id="WP_121672400.1">
    <property type="nucleotide sequence ID" value="NZ_BMXM01000005.1"/>
</dbReference>
<gene>
    <name evidence="2" type="ORF">D9V29_05830</name>
</gene>
<evidence type="ECO:0000256" key="1">
    <source>
        <dbReference type="SAM" id="MobiDB-lite"/>
    </source>
</evidence>
<keyword evidence="3" id="KW-1185">Reference proteome</keyword>
<evidence type="ECO:0000313" key="3">
    <source>
        <dbReference type="Proteomes" id="UP000270299"/>
    </source>
</evidence>
<evidence type="ECO:0000313" key="2">
    <source>
        <dbReference type="EMBL" id="RLP71953.1"/>
    </source>
</evidence>
<dbReference type="OrthoDB" id="3769378at2"/>
<proteinExistence type="predicted"/>
<dbReference type="EMBL" id="RCUV01000006">
    <property type="protein sequence ID" value="RLP71953.1"/>
    <property type="molecule type" value="Genomic_DNA"/>
</dbReference>
<feature type="region of interest" description="Disordered" evidence="1">
    <location>
        <begin position="1"/>
        <end position="37"/>
    </location>
</feature>
<name>A0A3L6ZVD2_9MICO</name>
<sequence length="198" mass="22054">MTSLADELRQPAPPSSFRVLLPPGWTQHQPNESGRKQLTDSIRSRFKQAGRPDVEVKLTFMVNRQWTAMTRMGAVALYMPTEDTEVPVPMTIIAVPYTVTAGKTIDADIRSRAGGPVEATDLPFGRVYRWVETQASVNGEQGAYARSISYLYPVPGKQPTRGMLIATSILHLDSEVTEQMLENLTVLSDSIAETFRWK</sequence>
<dbReference type="AlphaFoldDB" id="A0A3L6ZVD2"/>
<accession>A0A3L6ZVD2</accession>
<organism evidence="2 3">
    <name type="scientific">Mycetocola manganoxydans</name>
    <dbReference type="NCBI Taxonomy" id="699879"/>
    <lineage>
        <taxon>Bacteria</taxon>
        <taxon>Bacillati</taxon>
        <taxon>Actinomycetota</taxon>
        <taxon>Actinomycetes</taxon>
        <taxon>Micrococcales</taxon>
        <taxon>Microbacteriaceae</taxon>
        <taxon>Mycetocola</taxon>
    </lineage>
</organism>
<reference evidence="2 3" key="1">
    <citation type="submission" date="2018-10" db="EMBL/GenBank/DDBJ databases">
        <authorList>
            <person name="Li J."/>
        </authorList>
    </citation>
    <scope>NUCLEOTIDE SEQUENCE [LARGE SCALE GENOMIC DNA]</scope>
    <source>
        <strain evidence="2 3">CCTCC AB209002</strain>
    </source>
</reference>
<comment type="caution">
    <text evidence="2">The sequence shown here is derived from an EMBL/GenBank/DDBJ whole genome shotgun (WGS) entry which is preliminary data.</text>
</comment>
<protein>
    <submittedName>
        <fullName evidence="2">Uncharacterized protein</fullName>
    </submittedName>
</protein>
<dbReference type="Proteomes" id="UP000270299">
    <property type="component" value="Unassembled WGS sequence"/>
</dbReference>